<accession>A0ABT9MCD6</accession>
<keyword evidence="1" id="KW-0732">Signal</keyword>
<sequence>MKQVLSLAALVLGLSACGAIPTPEVSVPDSTIPLAASMAASPGKVVYAERNGLPQTVPAALKNLTLRGDATYDRLGGTLTTLNMYVRTSLTDLTGCTVVPATPVTPRLFVCDAAAEAAQRIGTLNLQADVAVPFALSGAALDAAAHAGSGYFGMEVVAGSPMDGETVKLSNVKAQAKI</sequence>
<dbReference type="Proteomes" id="UP001232163">
    <property type="component" value="Unassembled WGS sequence"/>
</dbReference>
<evidence type="ECO:0000256" key="1">
    <source>
        <dbReference type="SAM" id="SignalP"/>
    </source>
</evidence>
<reference evidence="2 3" key="1">
    <citation type="submission" date="2023-07" db="EMBL/GenBank/DDBJ databases">
        <title>Genomic Encyclopedia of Type Strains, Phase IV (KMG-IV): sequencing the most valuable type-strain genomes for metagenomic binning, comparative biology and taxonomic classification.</title>
        <authorList>
            <person name="Goeker M."/>
        </authorList>
    </citation>
    <scope>NUCLEOTIDE SEQUENCE [LARGE SCALE GENOMIC DNA]</scope>
    <source>
        <strain evidence="2 3">NIO-1023</strain>
    </source>
</reference>
<gene>
    <name evidence="2" type="ORF">QO006_001336</name>
</gene>
<proteinExistence type="predicted"/>
<dbReference type="PROSITE" id="PS51257">
    <property type="entry name" value="PROKAR_LIPOPROTEIN"/>
    <property type="match status" value="1"/>
</dbReference>
<name>A0ABT9MCD6_9DEIO</name>
<organism evidence="2 3">
    <name type="scientific">Deinococcus enclensis</name>
    <dbReference type="NCBI Taxonomy" id="1049582"/>
    <lineage>
        <taxon>Bacteria</taxon>
        <taxon>Thermotogati</taxon>
        <taxon>Deinococcota</taxon>
        <taxon>Deinococci</taxon>
        <taxon>Deinococcales</taxon>
        <taxon>Deinococcaceae</taxon>
        <taxon>Deinococcus</taxon>
    </lineage>
</organism>
<protein>
    <recommendedName>
        <fullName evidence="4">Lipoprotein</fullName>
    </recommendedName>
</protein>
<dbReference type="EMBL" id="JAURUR010000002">
    <property type="protein sequence ID" value="MDP9763919.1"/>
    <property type="molecule type" value="Genomic_DNA"/>
</dbReference>
<comment type="caution">
    <text evidence="2">The sequence shown here is derived from an EMBL/GenBank/DDBJ whole genome shotgun (WGS) entry which is preliminary data.</text>
</comment>
<evidence type="ECO:0000313" key="2">
    <source>
        <dbReference type="EMBL" id="MDP9763919.1"/>
    </source>
</evidence>
<feature type="signal peptide" evidence="1">
    <location>
        <begin position="1"/>
        <end position="18"/>
    </location>
</feature>
<keyword evidence="3" id="KW-1185">Reference proteome</keyword>
<evidence type="ECO:0000313" key="3">
    <source>
        <dbReference type="Proteomes" id="UP001232163"/>
    </source>
</evidence>
<evidence type="ECO:0008006" key="4">
    <source>
        <dbReference type="Google" id="ProtNLM"/>
    </source>
</evidence>
<dbReference type="RefSeq" id="WP_307465106.1">
    <property type="nucleotide sequence ID" value="NZ_JAURUR010000002.1"/>
</dbReference>
<feature type="chain" id="PRO_5046784482" description="Lipoprotein" evidence="1">
    <location>
        <begin position="19"/>
        <end position="178"/>
    </location>
</feature>